<dbReference type="STRING" id="857293.CAAU_1404"/>
<dbReference type="InterPro" id="IPR003346">
    <property type="entry name" value="Transposase_20"/>
</dbReference>
<dbReference type="AlphaFoldDB" id="I7KUB8"/>
<feature type="coiled-coil region" evidence="1">
    <location>
        <begin position="67"/>
        <end position="94"/>
    </location>
</feature>
<dbReference type="Proteomes" id="UP000007652">
    <property type="component" value="Unassembled WGS sequence"/>
</dbReference>
<organism evidence="3 4">
    <name type="scientific">Caloramator australicus RC3</name>
    <dbReference type="NCBI Taxonomy" id="857293"/>
    <lineage>
        <taxon>Bacteria</taxon>
        <taxon>Bacillati</taxon>
        <taxon>Bacillota</taxon>
        <taxon>Clostridia</taxon>
        <taxon>Eubacteriales</taxon>
        <taxon>Clostridiaceae</taxon>
        <taxon>Caloramator</taxon>
    </lineage>
</organism>
<dbReference type="GO" id="GO:0004803">
    <property type="term" value="F:transposase activity"/>
    <property type="evidence" value="ECO:0007669"/>
    <property type="project" value="InterPro"/>
</dbReference>
<dbReference type="GO" id="GO:0003677">
    <property type="term" value="F:DNA binding"/>
    <property type="evidence" value="ECO:0007669"/>
    <property type="project" value="InterPro"/>
</dbReference>
<keyword evidence="4" id="KW-1185">Reference proteome</keyword>
<evidence type="ECO:0000313" key="4">
    <source>
        <dbReference type="Proteomes" id="UP000007652"/>
    </source>
</evidence>
<dbReference type="InterPro" id="IPR047650">
    <property type="entry name" value="Transpos_IS110"/>
</dbReference>
<dbReference type="GO" id="GO:0006313">
    <property type="term" value="P:DNA transposition"/>
    <property type="evidence" value="ECO:0007669"/>
    <property type="project" value="InterPro"/>
</dbReference>
<comment type="caution">
    <text evidence="3">The sequence shown here is derived from an EMBL/GenBank/DDBJ whole genome shotgun (WGS) entry which is preliminary data.</text>
</comment>
<dbReference type="Pfam" id="PF02371">
    <property type="entry name" value="Transposase_20"/>
    <property type="match status" value="1"/>
</dbReference>
<dbReference type="EMBL" id="CAKP01000072">
    <property type="protein sequence ID" value="CCJ33488.1"/>
    <property type="molecule type" value="Genomic_DNA"/>
</dbReference>
<dbReference type="eggNOG" id="COG3547">
    <property type="taxonomic scope" value="Bacteria"/>
</dbReference>
<feature type="domain" description="Transposase IS116/IS110/IS902 C-terminal" evidence="2">
    <location>
        <begin position="97"/>
        <end position="181"/>
    </location>
</feature>
<evidence type="ECO:0000313" key="3">
    <source>
        <dbReference type="EMBL" id="CCJ33488.1"/>
    </source>
</evidence>
<accession>I7KUB8</accession>
<keyword evidence="1" id="KW-0175">Coiled coil</keyword>
<dbReference type="NCBIfam" id="NF033542">
    <property type="entry name" value="transpos_IS110"/>
    <property type="match status" value="1"/>
</dbReference>
<name>I7KUB8_9CLOT</name>
<protein>
    <submittedName>
        <fullName evidence="3">Transposase</fullName>
    </submittedName>
</protein>
<reference evidence="3 4" key="1">
    <citation type="journal article" date="2011" name="J. Bacteriol.">
        <title>Draft genome sequence of Caloramator australicus strain RC3T, a thermoanaerobe from the Great Artesian Basin of Australia.</title>
        <authorList>
            <person name="Ogg C.D."/>
            <person name="Patel B.K.C."/>
        </authorList>
    </citation>
    <scope>NUCLEOTIDE SEQUENCE [LARGE SCALE GENOMIC DNA]</scope>
    <source>
        <strain evidence="3 4">RC3</strain>
    </source>
</reference>
<evidence type="ECO:0000259" key="2">
    <source>
        <dbReference type="Pfam" id="PF02371"/>
    </source>
</evidence>
<sequence>MASTSLVERFTPDKIASMPIENIVDFICSEGNNRLKDPIEIAKKLKSLANRAYRLDPNLADSVELTLTMSLENIRFLENQLKKLDKEIEKQLKAFSHTLQTVPGIGPVIAAGIIAEIGDIHRFTNEAALAKFAGLVWNKYQSGNFNAEDTSLAKCGNFYLRYYLVEAANLLRMHVDEYTTFYYKKYKEVNKHQHKRALVLTAHKAVRLILALLSKGQIYRPGGGIANT</sequence>
<evidence type="ECO:0000256" key="1">
    <source>
        <dbReference type="SAM" id="Coils"/>
    </source>
</evidence>
<gene>
    <name evidence="3" type="ORF">CAAU_1404</name>
</gene>
<dbReference type="PANTHER" id="PTHR33055">
    <property type="entry name" value="TRANSPOSASE FOR INSERTION SEQUENCE ELEMENT IS1111A"/>
    <property type="match status" value="1"/>
</dbReference>
<proteinExistence type="predicted"/>
<dbReference type="PANTHER" id="PTHR33055:SF15">
    <property type="entry name" value="TRANSPOSASE-RELATED"/>
    <property type="match status" value="1"/>
</dbReference>